<comment type="caution">
    <text evidence="5">The sequence shown here is derived from an EMBL/GenBank/DDBJ whole genome shotgun (WGS) entry which is preliminary data.</text>
</comment>
<dbReference type="PRINTS" id="PR00035">
    <property type="entry name" value="HTHGNTR"/>
</dbReference>
<dbReference type="SUPFAM" id="SSF46785">
    <property type="entry name" value="Winged helix' DNA-binding domain"/>
    <property type="match status" value="1"/>
</dbReference>
<evidence type="ECO:0000256" key="1">
    <source>
        <dbReference type="ARBA" id="ARBA00023015"/>
    </source>
</evidence>
<dbReference type="Pfam" id="PF00392">
    <property type="entry name" value="GntR"/>
    <property type="match status" value="1"/>
</dbReference>
<organism evidence="5 6">
    <name type="scientific">Labrys wisconsinensis</name>
    <dbReference type="NCBI Taxonomy" id="425677"/>
    <lineage>
        <taxon>Bacteria</taxon>
        <taxon>Pseudomonadati</taxon>
        <taxon>Pseudomonadota</taxon>
        <taxon>Alphaproteobacteria</taxon>
        <taxon>Hyphomicrobiales</taxon>
        <taxon>Xanthobacteraceae</taxon>
        <taxon>Labrys</taxon>
    </lineage>
</organism>
<dbReference type="PANTHER" id="PTHR43537:SF5">
    <property type="entry name" value="UXU OPERON TRANSCRIPTIONAL REGULATOR"/>
    <property type="match status" value="1"/>
</dbReference>
<proteinExistence type="predicted"/>
<keyword evidence="5" id="KW-0670">Pyruvate</keyword>
<dbReference type="InterPro" id="IPR000524">
    <property type="entry name" value="Tscrpt_reg_HTH_GntR"/>
</dbReference>
<evidence type="ECO:0000256" key="3">
    <source>
        <dbReference type="ARBA" id="ARBA00023163"/>
    </source>
</evidence>
<dbReference type="CDD" id="cd07377">
    <property type="entry name" value="WHTH_GntR"/>
    <property type="match status" value="1"/>
</dbReference>
<keyword evidence="2" id="KW-0238">DNA-binding</keyword>
<dbReference type="PANTHER" id="PTHR43537">
    <property type="entry name" value="TRANSCRIPTIONAL REGULATOR, GNTR FAMILY"/>
    <property type="match status" value="1"/>
</dbReference>
<sequence>MTIDLITPIDRKPAAERVASRLMELIQSGNLSAGDKLPHEVELASALQVSRPTVREALRGLSMLGVVETRQGEGCYVTDLKPERLIAPLSFAVSLDKYTSETLFRARAVIDPALAADAAARATEADMAKLEQFVAVGYATVKDPIAFRVMDLEFHGTINLIADNPFLMQVARALYELGIDVRRMASETAGVLDRSARDHDAIARAIRARDPAAAAQAMRDHVAHIERTTFEAMKRRPKRKRPDRA</sequence>
<protein>
    <submittedName>
        <fullName evidence="5">GntR family transcriptional repressor for pyruvate dehydrogenase complex</fullName>
    </submittedName>
</protein>
<dbReference type="InterPro" id="IPR036388">
    <property type="entry name" value="WH-like_DNA-bd_sf"/>
</dbReference>
<dbReference type="Gene3D" id="1.10.10.10">
    <property type="entry name" value="Winged helix-like DNA-binding domain superfamily/Winged helix DNA-binding domain"/>
    <property type="match status" value="1"/>
</dbReference>
<dbReference type="RefSeq" id="WP_307266219.1">
    <property type="nucleotide sequence ID" value="NZ_JAUSVX010000001.1"/>
</dbReference>
<feature type="domain" description="HTH gntR-type" evidence="4">
    <location>
        <begin position="12"/>
        <end position="80"/>
    </location>
</feature>
<dbReference type="InterPro" id="IPR008920">
    <property type="entry name" value="TF_FadR/GntR_C"/>
</dbReference>
<dbReference type="Proteomes" id="UP001242480">
    <property type="component" value="Unassembled WGS sequence"/>
</dbReference>
<dbReference type="InterPro" id="IPR036390">
    <property type="entry name" value="WH_DNA-bd_sf"/>
</dbReference>
<keyword evidence="3" id="KW-0804">Transcription</keyword>
<dbReference type="Pfam" id="PF07729">
    <property type="entry name" value="FCD"/>
    <property type="match status" value="1"/>
</dbReference>
<evidence type="ECO:0000256" key="2">
    <source>
        <dbReference type="ARBA" id="ARBA00023125"/>
    </source>
</evidence>
<reference evidence="5 6" key="1">
    <citation type="submission" date="2023-07" db="EMBL/GenBank/DDBJ databases">
        <title>Genomic Encyclopedia of Type Strains, Phase IV (KMG-IV): sequencing the most valuable type-strain genomes for metagenomic binning, comparative biology and taxonomic classification.</title>
        <authorList>
            <person name="Goeker M."/>
        </authorList>
    </citation>
    <scope>NUCLEOTIDE SEQUENCE [LARGE SCALE GENOMIC DNA]</scope>
    <source>
        <strain evidence="5 6">DSM 19619</strain>
    </source>
</reference>
<dbReference type="SUPFAM" id="SSF48008">
    <property type="entry name" value="GntR ligand-binding domain-like"/>
    <property type="match status" value="1"/>
</dbReference>
<dbReference type="InterPro" id="IPR011711">
    <property type="entry name" value="GntR_C"/>
</dbReference>
<keyword evidence="1" id="KW-0805">Transcription regulation</keyword>
<evidence type="ECO:0000259" key="4">
    <source>
        <dbReference type="PROSITE" id="PS50949"/>
    </source>
</evidence>
<dbReference type="EMBL" id="JAUSVX010000001">
    <property type="protein sequence ID" value="MDQ0467059.1"/>
    <property type="molecule type" value="Genomic_DNA"/>
</dbReference>
<keyword evidence="6" id="KW-1185">Reference proteome</keyword>
<dbReference type="SMART" id="SM00895">
    <property type="entry name" value="FCD"/>
    <property type="match status" value="1"/>
</dbReference>
<accession>A0ABU0IYH1</accession>
<dbReference type="Gene3D" id="1.20.120.530">
    <property type="entry name" value="GntR ligand-binding domain-like"/>
    <property type="match status" value="1"/>
</dbReference>
<dbReference type="PROSITE" id="PS50949">
    <property type="entry name" value="HTH_GNTR"/>
    <property type="match status" value="1"/>
</dbReference>
<dbReference type="SMART" id="SM00345">
    <property type="entry name" value="HTH_GNTR"/>
    <property type="match status" value="1"/>
</dbReference>
<name>A0ABU0IYH1_9HYPH</name>
<gene>
    <name evidence="5" type="ORF">QO011_000054</name>
</gene>
<evidence type="ECO:0000313" key="5">
    <source>
        <dbReference type="EMBL" id="MDQ0467059.1"/>
    </source>
</evidence>
<evidence type="ECO:0000313" key="6">
    <source>
        <dbReference type="Proteomes" id="UP001242480"/>
    </source>
</evidence>